<accession>A0A8B6BKD4</accession>
<evidence type="ECO:0000256" key="1">
    <source>
        <dbReference type="ARBA" id="ARBA00022737"/>
    </source>
</evidence>
<feature type="region of interest" description="Disordered" evidence="3">
    <location>
        <begin position="42"/>
        <end position="106"/>
    </location>
</feature>
<feature type="compositionally biased region" description="Polar residues" evidence="3">
    <location>
        <begin position="42"/>
        <end position="57"/>
    </location>
</feature>
<dbReference type="PROSITE" id="PS50092">
    <property type="entry name" value="TSP1"/>
    <property type="match status" value="2"/>
</dbReference>
<dbReference type="SUPFAM" id="SSF82895">
    <property type="entry name" value="TSP-1 type 1 repeat"/>
    <property type="match status" value="2"/>
</dbReference>
<feature type="non-terminal residue" evidence="5">
    <location>
        <position position="1037"/>
    </location>
</feature>
<dbReference type="PANTHER" id="PTHR22906:SF21">
    <property type="entry name" value="SEMA DOMAIN-CONTAINING PROTEIN"/>
    <property type="match status" value="1"/>
</dbReference>
<dbReference type="EMBL" id="UYJE01000308">
    <property type="protein sequence ID" value="VDH92179.1"/>
    <property type="molecule type" value="Genomic_DNA"/>
</dbReference>
<dbReference type="PANTHER" id="PTHR22906">
    <property type="entry name" value="PROPERDIN"/>
    <property type="match status" value="1"/>
</dbReference>
<dbReference type="Proteomes" id="UP000596742">
    <property type="component" value="Unassembled WGS sequence"/>
</dbReference>
<feature type="compositionally biased region" description="Low complexity" evidence="3">
    <location>
        <begin position="81"/>
        <end position="93"/>
    </location>
</feature>
<comment type="caution">
    <text evidence="5">The sequence shown here is derived from an EMBL/GenBank/DDBJ whole genome shotgun (WGS) entry which is preliminary data.</text>
</comment>
<evidence type="ECO:0000256" key="2">
    <source>
        <dbReference type="ARBA" id="ARBA00023157"/>
    </source>
</evidence>
<protein>
    <recommendedName>
        <fullName evidence="4">PKD/REJ-like domain-containing protein</fullName>
    </recommendedName>
</protein>
<dbReference type="Gene3D" id="2.20.100.10">
    <property type="entry name" value="Thrombospondin type-1 (TSP1) repeat"/>
    <property type="match status" value="2"/>
</dbReference>
<keyword evidence="6" id="KW-1185">Reference proteome</keyword>
<feature type="compositionally biased region" description="Low complexity" evidence="3">
    <location>
        <begin position="58"/>
        <end position="71"/>
    </location>
</feature>
<evidence type="ECO:0000313" key="5">
    <source>
        <dbReference type="EMBL" id="VDH92179.1"/>
    </source>
</evidence>
<keyword evidence="2" id="KW-1015">Disulfide bond</keyword>
<evidence type="ECO:0000259" key="4">
    <source>
        <dbReference type="Pfam" id="PF02010"/>
    </source>
</evidence>
<proteinExistence type="predicted"/>
<evidence type="ECO:0000313" key="6">
    <source>
        <dbReference type="Proteomes" id="UP000596742"/>
    </source>
</evidence>
<evidence type="ECO:0000256" key="3">
    <source>
        <dbReference type="SAM" id="MobiDB-lite"/>
    </source>
</evidence>
<sequence length="1037" mass="118143">MKPPAVILQIRTALAQVKPQVVLMKPPAVILQVRTALAQVKPQSISTSEATSSPDEATSSYTTDTYSISTIEATSSPNEATSSYTTDTYSISTSEDRATGSTKDATSSYTTDTYSTVVSADIAINCPTTTAINSFTTDVYPSTTDGVNTTHNGAVEGYWLEWSVWGPCMYYPGSVDSCEGYRSRQRQFSTGHWTDEECQTCYFTTEKINGNYSTWTEWEDCSINCKGKSSRYRTCDNPSPCNGGRNCSVLGVDTLTKDCGLVDSGWSTWGEWYTNPITDIFQVQWMVAGLLGENGTLIQSLIFFQVQWMMAGLLGENGLVDGGWSTWGEWYINSITDIFQVQWMVAGLLGENGLVDKDWSTWGEWYTNSITDIFQVKWMMAGLLGENGLVDGGWSTWGEWSTCLPENITSIYGIGNHTRSRNCSDPEPVCSGEPCEGIANETGLCTVIPPCLTSEVFDQNYLSEDSPMVIYTSAKVIIEALAQNLCFTNTSIFYSWELFKRITNNNSTVTEIKENRTSSSFYFSLQPHDLKPGLYRLHVKIGYPEDFTHWMGESMYLKIEHPPPNTFIKGGTGRYIGEGSVTLDGKSRSYSLKNGPGDPSGLVFDWACLNFVTNDIYKLLSFKIDPLFVFLEQQNVEKWYDTDFLQEVNEKLNRINASSLYTHVQSLDNATGKLADDYNVTIRERYKTSYVAGQDDGSSRYDSYVNANYTNYYYYVIETRPFQDFFHIKYMKELYKDAQPKIFKEIILPDDNEVVRNEFNELVNDLFYEGSLFVEHLMDFLDLLSDSYFTMLSLYNFEGVPIEDLTTNSPFLIVLDDWLRTFKDIRDDLELMNSTINTYASHVDIMEKGLQLTDYIKMDDFLQLYITKTEKKFEHFYLDFLRDFYNIILRINQVDWNRLEMIEKNYTNWLYGLVDDNRCSHFSPKTDGYAELQVQRQDVVNGVGYLIYLRAYFEGSYGYFVQHAQTIDGDPPELELECRLNCMKKTATTSILSLVAVCPSCSLSELTNAKFSWNFKHFPIDTRKVADYPNWQDMMLS</sequence>
<dbReference type="InterPro" id="IPR000884">
    <property type="entry name" value="TSP1_rpt"/>
</dbReference>
<dbReference type="OrthoDB" id="6120486at2759"/>
<gene>
    <name evidence="5" type="ORF">MGAL_10B056951</name>
</gene>
<dbReference type="InterPro" id="IPR036383">
    <property type="entry name" value="TSP1_rpt_sf"/>
</dbReference>
<reference evidence="5" key="1">
    <citation type="submission" date="2018-11" db="EMBL/GenBank/DDBJ databases">
        <authorList>
            <person name="Alioto T."/>
            <person name="Alioto T."/>
        </authorList>
    </citation>
    <scope>NUCLEOTIDE SEQUENCE</scope>
</reference>
<name>A0A8B6BKD4_MYTGA</name>
<dbReference type="InterPro" id="IPR002859">
    <property type="entry name" value="PKD/REJ-like"/>
</dbReference>
<dbReference type="SMART" id="SM00209">
    <property type="entry name" value="TSP1"/>
    <property type="match status" value="2"/>
</dbReference>
<keyword evidence="1" id="KW-0677">Repeat</keyword>
<feature type="domain" description="PKD/REJ-like" evidence="4">
    <location>
        <begin position="485"/>
        <end position="610"/>
    </location>
</feature>
<dbReference type="AlphaFoldDB" id="A0A8B6BKD4"/>
<feature type="domain" description="PKD/REJ-like" evidence="4">
    <location>
        <begin position="931"/>
        <end position="1016"/>
    </location>
</feature>
<dbReference type="Pfam" id="PF02010">
    <property type="entry name" value="REJ"/>
    <property type="match status" value="2"/>
</dbReference>
<dbReference type="InterPro" id="IPR052065">
    <property type="entry name" value="Compl_asym_regulator"/>
</dbReference>
<organism evidence="5 6">
    <name type="scientific">Mytilus galloprovincialis</name>
    <name type="common">Mediterranean mussel</name>
    <dbReference type="NCBI Taxonomy" id="29158"/>
    <lineage>
        <taxon>Eukaryota</taxon>
        <taxon>Metazoa</taxon>
        <taxon>Spiralia</taxon>
        <taxon>Lophotrochozoa</taxon>
        <taxon>Mollusca</taxon>
        <taxon>Bivalvia</taxon>
        <taxon>Autobranchia</taxon>
        <taxon>Pteriomorphia</taxon>
        <taxon>Mytilida</taxon>
        <taxon>Mytiloidea</taxon>
        <taxon>Mytilidae</taxon>
        <taxon>Mytilinae</taxon>
        <taxon>Mytilus</taxon>
    </lineage>
</organism>